<gene>
    <name evidence="5" type="ORF">DI392_15920</name>
</gene>
<comment type="caution">
    <text evidence="5">The sequence shown here is derived from an EMBL/GenBank/DDBJ whole genome shotgun (WGS) entry which is preliminary data.</text>
</comment>
<dbReference type="InterPro" id="IPR036812">
    <property type="entry name" value="NAD(P)_OxRdtase_dom_sf"/>
</dbReference>
<keyword evidence="2" id="KW-0521">NADP</keyword>
<dbReference type="GO" id="GO:0016491">
    <property type="term" value="F:oxidoreductase activity"/>
    <property type="evidence" value="ECO:0007669"/>
    <property type="project" value="UniProtKB-KW"/>
</dbReference>
<dbReference type="RefSeq" id="WP_109320693.1">
    <property type="nucleotide sequence ID" value="NZ_QFWT01000010.1"/>
</dbReference>
<dbReference type="SUPFAM" id="SSF51430">
    <property type="entry name" value="NAD(P)-linked oxidoreductase"/>
    <property type="match status" value="1"/>
</dbReference>
<name>A0A2U3B5V8_9VIBR</name>
<dbReference type="Proteomes" id="UP000245362">
    <property type="component" value="Unassembled WGS sequence"/>
</dbReference>
<dbReference type="InterPro" id="IPR005399">
    <property type="entry name" value="K_chnl_volt-dep_bsu_KCNAB-rel"/>
</dbReference>
<accession>A0A2U3B5V8</accession>
<dbReference type="OrthoDB" id="9772407at2"/>
<organism evidence="5 6">
    <name type="scientific">Vibrio albus</name>
    <dbReference type="NCBI Taxonomy" id="2200953"/>
    <lineage>
        <taxon>Bacteria</taxon>
        <taxon>Pseudomonadati</taxon>
        <taxon>Pseudomonadota</taxon>
        <taxon>Gammaproteobacteria</taxon>
        <taxon>Vibrionales</taxon>
        <taxon>Vibrionaceae</taxon>
        <taxon>Vibrio</taxon>
    </lineage>
</organism>
<keyword evidence="6" id="KW-1185">Reference proteome</keyword>
<dbReference type="PANTHER" id="PTHR43150:SF4">
    <property type="entry name" value="L-GLYCERALDEHYDE 3-PHOSPHATE REDUCTASE"/>
    <property type="match status" value="1"/>
</dbReference>
<protein>
    <submittedName>
        <fullName evidence="5">L-glyceraldehyde 3-phosphate reductase</fullName>
    </submittedName>
</protein>
<evidence type="ECO:0000259" key="4">
    <source>
        <dbReference type="Pfam" id="PF00248"/>
    </source>
</evidence>
<comment type="similarity">
    <text evidence="1">Belongs to the shaker potassium channel beta subunit family.</text>
</comment>
<feature type="domain" description="NADP-dependent oxidoreductase" evidence="4">
    <location>
        <begin position="37"/>
        <end position="335"/>
    </location>
</feature>
<dbReference type="AlphaFoldDB" id="A0A2U3B5V8"/>
<dbReference type="NCBIfam" id="NF007388">
    <property type="entry name" value="PRK09912.1"/>
    <property type="match status" value="1"/>
</dbReference>
<sequence>MKINDHAPIARYIADEQRYESMPYRRCGNSGLSLPVLSLGLWHNFGQYDSFANARHILREGFDIGITHFDLANNYGPPYGAAEETLGRIMAHDLASYRDELIISTKAGYDMWPGPYGVGGSRKYLVSSLNQSLKRMNLDYVDIFYHHTPDPDTPLEETISALDMLVRQGKALYVGLSNYSPEQTRQALDIFNQLGTPCLIHQARYSMFDRHVEEGLLDTLGQAGVGMIAFSPLSQGLLTEKYLNGIPQGSRADNQRSYLDASLVERYQPKIQALADIANQRGQSLAQMALAWLLVDERVSSVLIGASSSGQLRENVAAVNCLAFSDAEKEQILKILDKE</sequence>
<dbReference type="Pfam" id="PF00248">
    <property type="entry name" value="Aldo_ket_red"/>
    <property type="match status" value="1"/>
</dbReference>
<dbReference type="PANTHER" id="PTHR43150">
    <property type="entry name" value="HYPERKINETIC, ISOFORM M"/>
    <property type="match status" value="1"/>
</dbReference>
<evidence type="ECO:0000256" key="1">
    <source>
        <dbReference type="ARBA" id="ARBA00006515"/>
    </source>
</evidence>
<reference evidence="5 6" key="1">
    <citation type="submission" date="2018-05" db="EMBL/GenBank/DDBJ databases">
        <title>Vibrio limimaris sp. nov., isolated from marine sediment.</title>
        <authorList>
            <person name="Li C.-M."/>
        </authorList>
    </citation>
    <scope>NUCLEOTIDE SEQUENCE [LARGE SCALE GENOMIC DNA]</scope>
    <source>
        <strain evidence="5 6">E4404</strain>
    </source>
</reference>
<keyword evidence="3" id="KW-0560">Oxidoreductase</keyword>
<evidence type="ECO:0000313" key="6">
    <source>
        <dbReference type="Proteomes" id="UP000245362"/>
    </source>
</evidence>
<proteinExistence type="inferred from homology"/>
<dbReference type="InterPro" id="IPR023210">
    <property type="entry name" value="NADP_OxRdtase_dom"/>
</dbReference>
<evidence type="ECO:0000313" key="5">
    <source>
        <dbReference type="EMBL" id="PWI32167.1"/>
    </source>
</evidence>
<evidence type="ECO:0000256" key="2">
    <source>
        <dbReference type="ARBA" id="ARBA00022857"/>
    </source>
</evidence>
<evidence type="ECO:0000256" key="3">
    <source>
        <dbReference type="ARBA" id="ARBA00023002"/>
    </source>
</evidence>
<dbReference type="Gene3D" id="3.20.20.100">
    <property type="entry name" value="NADP-dependent oxidoreductase domain"/>
    <property type="match status" value="1"/>
</dbReference>
<dbReference type="EMBL" id="QFWT01000010">
    <property type="protein sequence ID" value="PWI32167.1"/>
    <property type="molecule type" value="Genomic_DNA"/>
</dbReference>
<dbReference type="GO" id="GO:0051596">
    <property type="term" value="P:methylglyoxal catabolic process"/>
    <property type="evidence" value="ECO:0007669"/>
    <property type="project" value="TreeGrafter"/>
</dbReference>